<dbReference type="KEGG" id="asz:ASN_3157"/>
<evidence type="ECO:0008006" key="3">
    <source>
        <dbReference type="Google" id="ProtNLM"/>
    </source>
</evidence>
<organism evidence="1 2">
    <name type="scientific">Acetobacter senegalensis</name>
    <dbReference type="NCBI Taxonomy" id="446692"/>
    <lineage>
        <taxon>Bacteria</taxon>
        <taxon>Pseudomonadati</taxon>
        <taxon>Pseudomonadota</taxon>
        <taxon>Alphaproteobacteria</taxon>
        <taxon>Acetobacterales</taxon>
        <taxon>Acetobacteraceae</taxon>
        <taxon>Acetobacter</taxon>
    </lineage>
</organism>
<gene>
    <name evidence="1" type="ORF">ASN_3157</name>
</gene>
<reference evidence="2" key="1">
    <citation type="submission" date="2014-09" db="EMBL/GenBank/DDBJ databases">
        <authorList>
            <person name="Illeghems K.G."/>
        </authorList>
    </citation>
    <scope>NUCLEOTIDE SEQUENCE [LARGE SCALE GENOMIC DNA]</scope>
    <source>
        <strain evidence="2">108B</strain>
    </source>
</reference>
<name>A0A0U5EZF2_9PROT</name>
<dbReference type="Proteomes" id="UP000056109">
    <property type="component" value="Chromosome I"/>
</dbReference>
<proteinExistence type="predicted"/>
<dbReference type="EMBL" id="LN606600">
    <property type="protein sequence ID" value="CEF42400.1"/>
    <property type="molecule type" value="Genomic_DNA"/>
</dbReference>
<evidence type="ECO:0000313" key="2">
    <source>
        <dbReference type="Proteomes" id="UP000056109"/>
    </source>
</evidence>
<evidence type="ECO:0000313" key="1">
    <source>
        <dbReference type="EMBL" id="CEF42400.1"/>
    </source>
</evidence>
<accession>A0A0U5EZF2</accession>
<keyword evidence="2" id="KW-1185">Reference proteome</keyword>
<dbReference type="PATRIC" id="fig|446692.3.peg.3332"/>
<dbReference type="AlphaFoldDB" id="A0A0U5EZF2"/>
<sequence>MATLPAGSTETTMNTFEIFLPHYDFSEHHAIIIRGQASDILDAVAAFRVQNDPLVRQIIRLRELPGRLMKRLSAPPLDLDDFTLLARTRHALTYGLVGAFWHPDYGLRSIPSPNTFMAGQQGDLCKLVLGFTVVPISKSKCRLITETRVLCLSDKARQRFTPYWFLIRPISGLLRSRMLWNIRRIVELQS</sequence>
<protein>
    <recommendedName>
        <fullName evidence="3">DUF2867 domain-containing protein</fullName>
    </recommendedName>
</protein>